<dbReference type="InterPro" id="IPR011110">
    <property type="entry name" value="Reg_prop"/>
</dbReference>
<dbReference type="InterPro" id="IPR015943">
    <property type="entry name" value="WD40/YVTN_repeat-like_dom_sf"/>
</dbReference>
<name>A0A538SKI1_UNCEI</name>
<keyword evidence="1" id="KW-0732">Signal</keyword>
<protein>
    <submittedName>
        <fullName evidence="2">T9SS type A sorting domain-containing protein</fullName>
    </submittedName>
</protein>
<dbReference type="NCBIfam" id="TIGR04183">
    <property type="entry name" value="Por_Secre_tail"/>
    <property type="match status" value="1"/>
</dbReference>
<dbReference type="Pfam" id="PF07494">
    <property type="entry name" value="Reg_prop"/>
    <property type="match status" value="1"/>
</dbReference>
<proteinExistence type="predicted"/>
<sequence length="752" mass="79824">MRGWGRALAVVVAACAFPSAVGASGAWTTLLRAGSYSDLLARGDTVWCATLDAGLLEFHPSTRRFGGFTREPGGLASNRLSALALDRSRRLWVATLASGVSVLSPDRSSWGVLNAFDGLPSDSVNAIEADGDTMWIGTAQGLALWNGLEITGTLPDATNPSPFANNNITGIVTLGDTLWVSTRNGIYRSSISAGLTSWTAVNGGLGGTSVESLASDGSSLFAHVGVAAYLYDRAAGQWTAVAGIGAVRRLSDDLGAVLAATGSGIYRFGPSGWETVTTAFALRSGGSPATNFAVTVDESGRPFAANRNGVYQRATDTAPWEPSLPPGPPGNNILNLEVVGTRLYLTTPSDGIGRFDGAQWKYWIPVGTLRSDTTFRTPAYPYAILTDKAGRIWFGTWAGLINTGLCQPDTGQMEVLEDDVVPPHFTHLLYPPDSANHTFARASSLDSAGGHWFGMDSPCSDQPARQPIGLDFYDSAGVLRATYNPTTSPSSGMRGNRVLGLAVDKHGRLWVGYAGQGVDYADPPSVPGGTPEFRHVAQTDQLFVRGLAAHGDSLWVATTSDLRRLSLSGTSRAIYTIPAQPSEDSVRPVDVARDGTVYLGTVNGVRVYRPDGTTLNFTTDNSPLADDEVRTIRIDPRTGAVWIATAGGLNRYEPGYVPPAPQVAKLRFQVYPNPARVTELGIALKLQGNATSYRGEVFDLSGRVLRRFSIGANGHVVWDGRDSRGELVKPGLYFVRAEAAGRSGVARVVLVR</sequence>
<dbReference type="EMBL" id="VBOT01000052">
    <property type="protein sequence ID" value="TMQ51884.1"/>
    <property type="molecule type" value="Genomic_DNA"/>
</dbReference>
<reference evidence="2 3" key="1">
    <citation type="journal article" date="2019" name="Nat. Microbiol.">
        <title>Mediterranean grassland soil C-N compound turnover is dependent on rainfall and depth, and is mediated by genomically divergent microorganisms.</title>
        <authorList>
            <person name="Diamond S."/>
            <person name="Andeer P.F."/>
            <person name="Li Z."/>
            <person name="Crits-Christoph A."/>
            <person name="Burstein D."/>
            <person name="Anantharaman K."/>
            <person name="Lane K.R."/>
            <person name="Thomas B.C."/>
            <person name="Pan C."/>
            <person name="Northen T.R."/>
            <person name="Banfield J.F."/>
        </authorList>
    </citation>
    <scope>NUCLEOTIDE SEQUENCE [LARGE SCALE GENOMIC DNA]</scope>
    <source>
        <strain evidence="2">WS_3</strain>
    </source>
</reference>
<dbReference type="AlphaFoldDB" id="A0A538SKI1"/>
<accession>A0A538SKI1</accession>
<feature type="chain" id="PRO_5022218239" evidence="1">
    <location>
        <begin position="24"/>
        <end position="752"/>
    </location>
</feature>
<dbReference type="Gene3D" id="2.130.10.10">
    <property type="entry name" value="YVTN repeat-like/Quinoprotein amine dehydrogenase"/>
    <property type="match status" value="3"/>
</dbReference>
<gene>
    <name evidence="2" type="ORF">E6K73_04530</name>
</gene>
<evidence type="ECO:0000313" key="3">
    <source>
        <dbReference type="Proteomes" id="UP000320184"/>
    </source>
</evidence>
<dbReference type="InterPro" id="IPR026444">
    <property type="entry name" value="Secre_tail"/>
</dbReference>
<organism evidence="2 3">
    <name type="scientific">Eiseniibacteriota bacterium</name>
    <dbReference type="NCBI Taxonomy" id="2212470"/>
    <lineage>
        <taxon>Bacteria</taxon>
        <taxon>Candidatus Eiseniibacteriota</taxon>
    </lineage>
</organism>
<feature type="signal peptide" evidence="1">
    <location>
        <begin position="1"/>
        <end position="23"/>
    </location>
</feature>
<evidence type="ECO:0000313" key="2">
    <source>
        <dbReference type="EMBL" id="TMQ51884.1"/>
    </source>
</evidence>
<dbReference type="Gene3D" id="2.60.40.4070">
    <property type="match status" value="1"/>
</dbReference>
<comment type="caution">
    <text evidence="2">The sequence shown here is derived from an EMBL/GenBank/DDBJ whole genome shotgun (WGS) entry which is preliminary data.</text>
</comment>
<evidence type="ECO:0000256" key="1">
    <source>
        <dbReference type="SAM" id="SignalP"/>
    </source>
</evidence>
<dbReference type="SUPFAM" id="SSF63829">
    <property type="entry name" value="Calcium-dependent phosphotriesterase"/>
    <property type="match status" value="2"/>
</dbReference>
<dbReference type="Proteomes" id="UP000320184">
    <property type="component" value="Unassembled WGS sequence"/>
</dbReference>
<dbReference type="SUPFAM" id="SSF63825">
    <property type="entry name" value="YWTD domain"/>
    <property type="match status" value="1"/>
</dbReference>